<evidence type="ECO:0000256" key="5">
    <source>
        <dbReference type="PROSITE-ProRule" id="PRU00703"/>
    </source>
</evidence>
<dbReference type="PANTHER" id="PTHR42745">
    <property type="match status" value="1"/>
</dbReference>
<feature type="domain" description="CBS" evidence="6">
    <location>
        <begin position="283"/>
        <end position="328"/>
    </location>
</feature>
<dbReference type="CDD" id="cd04604">
    <property type="entry name" value="CBS_pair_SIS_assoc"/>
    <property type="match status" value="1"/>
</dbReference>
<dbReference type="InterPro" id="IPR046342">
    <property type="entry name" value="CBS_dom_sf"/>
</dbReference>
<accession>A0ABQ3DMY7</accession>
<evidence type="ECO:0000256" key="4">
    <source>
        <dbReference type="PIRNR" id="PIRNR004692"/>
    </source>
</evidence>
<comment type="catalytic activity">
    <reaction evidence="4">
        <text>D-arabinose 5-phosphate = D-ribulose 5-phosphate</text>
        <dbReference type="Rhea" id="RHEA:23104"/>
        <dbReference type="ChEBI" id="CHEBI:57693"/>
        <dbReference type="ChEBI" id="CHEBI:58121"/>
        <dbReference type="EC" id="5.3.1.13"/>
    </reaction>
</comment>
<dbReference type="PROSITE" id="PS51464">
    <property type="entry name" value="SIS"/>
    <property type="match status" value="1"/>
</dbReference>
<dbReference type="InterPro" id="IPR035474">
    <property type="entry name" value="SIS_Kpsf"/>
</dbReference>
<dbReference type="Pfam" id="PF01380">
    <property type="entry name" value="SIS"/>
    <property type="match status" value="1"/>
</dbReference>
<keyword evidence="2" id="KW-0677">Repeat</keyword>
<dbReference type="EC" id="5.3.1.13" evidence="4"/>
<dbReference type="EMBL" id="BMZI01000001">
    <property type="protein sequence ID" value="GHB06991.1"/>
    <property type="molecule type" value="Genomic_DNA"/>
</dbReference>
<evidence type="ECO:0000259" key="7">
    <source>
        <dbReference type="PROSITE" id="PS51464"/>
    </source>
</evidence>
<name>A0ABQ3DMY7_9GAMM</name>
<dbReference type="Gene3D" id="3.10.580.10">
    <property type="entry name" value="CBS-domain"/>
    <property type="match status" value="1"/>
</dbReference>
<comment type="similarity">
    <text evidence="1 4">Belongs to the SIS family. GutQ/KpsF subfamily.</text>
</comment>
<keyword evidence="9" id="KW-1185">Reference proteome</keyword>
<dbReference type="InterPro" id="IPR000644">
    <property type="entry name" value="CBS_dom"/>
</dbReference>
<protein>
    <recommendedName>
        <fullName evidence="4">Arabinose 5-phosphate isomerase</fullName>
        <shortName evidence="4">API</shortName>
        <ecNumber evidence="4">5.3.1.13</ecNumber>
    </recommendedName>
</protein>
<evidence type="ECO:0000259" key="6">
    <source>
        <dbReference type="PROSITE" id="PS51371"/>
    </source>
</evidence>
<dbReference type="Proteomes" id="UP000646745">
    <property type="component" value="Unassembled WGS sequence"/>
</dbReference>
<keyword evidence="4 8" id="KW-0413">Isomerase</keyword>
<dbReference type="InterPro" id="IPR004800">
    <property type="entry name" value="KdsD/KpsF-type"/>
</dbReference>
<dbReference type="GO" id="GO:0016853">
    <property type="term" value="F:isomerase activity"/>
    <property type="evidence" value="ECO:0007669"/>
    <property type="project" value="UniProtKB-KW"/>
</dbReference>
<dbReference type="InterPro" id="IPR046348">
    <property type="entry name" value="SIS_dom_sf"/>
</dbReference>
<dbReference type="NCBIfam" id="TIGR00393">
    <property type="entry name" value="kpsF"/>
    <property type="match status" value="1"/>
</dbReference>
<dbReference type="InterPro" id="IPR001347">
    <property type="entry name" value="SIS_dom"/>
</dbReference>
<dbReference type="SUPFAM" id="SSF53697">
    <property type="entry name" value="SIS domain"/>
    <property type="match status" value="1"/>
</dbReference>
<feature type="domain" description="SIS" evidence="7">
    <location>
        <begin position="50"/>
        <end position="193"/>
    </location>
</feature>
<dbReference type="PIRSF" id="PIRSF004692">
    <property type="entry name" value="KdsD_KpsF"/>
    <property type="match status" value="1"/>
</dbReference>
<evidence type="ECO:0000256" key="3">
    <source>
        <dbReference type="ARBA" id="ARBA00023122"/>
    </source>
</evidence>
<proteinExistence type="inferred from homology"/>
<dbReference type="PANTHER" id="PTHR42745:SF1">
    <property type="entry name" value="ARABINOSE 5-PHOSPHATE ISOMERASE KDSD"/>
    <property type="match status" value="1"/>
</dbReference>
<dbReference type="InterPro" id="IPR050986">
    <property type="entry name" value="GutQ/KpsF_isomerases"/>
</dbReference>
<sequence length="328" mass="34886">MEDVVGEMSVSNMNEATSINLLKLAHGVFEDQSRALSDIGRSLNGEFLEAVELIYACTGKVIVSGMGKSGIIGRKIAATLASTGTPSFFVHPGEAYHGDLGMIGSNDLVILISYSGETDEVVKLLPYLRHIEAHSVAMTGNASSTLGTSADVHLNVAVEREACPNNLAPTTSTTATLVMGDALAVALMNRRAFMPVDFARFHPGGSLGRKLLTKAREVMHQVPSLSCTASFAEVVHEISGGKQGIVCVINDAGEMIGVVTDGDLRRAIEKQGQTEHLTANDIMGRMPVTISPDANLYDCEQLMRERKLTSLIVAEGQEPLGVVKSFDA</sequence>
<dbReference type="Gene3D" id="3.40.50.10490">
    <property type="entry name" value="Glucose-6-phosphate isomerase like protein, domain 1"/>
    <property type="match status" value="1"/>
</dbReference>
<reference evidence="9" key="1">
    <citation type="journal article" date="2019" name="Int. J. Syst. Evol. Microbiol.">
        <title>The Global Catalogue of Microorganisms (GCM) 10K type strain sequencing project: providing services to taxonomists for standard genome sequencing and annotation.</title>
        <authorList>
            <consortium name="The Broad Institute Genomics Platform"/>
            <consortium name="The Broad Institute Genome Sequencing Center for Infectious Disease"/>
            <person name="Wu L."/>
            <person name="Ma J."/>
        </authorList>
    </citation>
    <scope>NUCLEOTIDE SEQUENCE [LARGE SCALE GENOMIC DNA]</scope>
    <source>
        <strain evidence="9">KCTC 32998</strain>
    </source>
</reference>
<feature type="domain" description="CBS" evidence="6">
    <location>
        <begin position="218"/>
        <end position="275"/>
    </location>
</feature>
<dbReference type="Pfam" id="PF00571">
    <property type="entry name" value="CBS"/>
    <property type="match status" value="2"/>
</dbReference>
<evidence type="ECO:0000256" key="2">
    <source>
        <dbReference type="ARBA" id="ARBA00022737"/>
    </source>
</evidence>
<evidence type="ECO:0000313" key="9">
    <source>
        <dbReference type="Proteomes" id="UP000646745"/>
    </source>
</evidence>
<gene>
    <name evidence="8" type="primary">kpsF</name>
    <name evidence="8" type="ORF">GCM10009038_00200</name>
</gene>
<organism evidence="8 9">
    <name type="scientific">Salinicola rhizosphaerae</name>
    <dbReference type="NCBI Taxonomy" id="1443141"/>
    <lineage>
        <taxon>Bacteria</taxon>
        <taxon>Pseudomonadati</taxon>
        <taxon>Pseudomonadota</taxon>
        <taxon>Gammaproteobacteria</taxon>
        <taxon>Oceanospirillales</taxon>
        <taxon>Halomonadaceae</taxon>
        <taxon>Salinicola</taxon>
    </lineage>
</organism>
<evidence type="ECO:0000256" key="1">
    <source>
        <dbReference type="ARBA" id="ARBA00008165"/>
    </source>
</evidence>
<comment type="caution">
    <text evidence="8">The sequence shown here is derived from an EMBL/GenBank/DDBJ whole genome shotgun (WGS) entry which is preliminary data.</text>
</comment>
<evidence type="ECO:0000313" key="8">
    <source>
        <dbReference type="EMBL" id="GHB06991.1"/>
    </source>
</evidence>
<dbReference type="PROSITE" id="PS51371">
    <property type="entry name" value="CBS"/>
    <property type="match status" value="2"/>
</dbReference>
<dbReference type="CDD" id="cd05014">
    <property type="entry name" value="SIS_Kpsf"/>
    <property type="match status" value="1"/>
</dbReference>
<keyword evidence="3 5" id="KW-0129">CBS domain</keyword>